<dbReference type="InterPro" id="IPR011990">
    <property type="entry name" value="TPR-like_helical_dom_sf"/>
</dbReference>
<dbReference type="EMBL" id="QLLK01000005">
    <property type="protein sequence ID" value="RAI89915.1"/>
    <property type="molecule type" value="Genomic_DNA"/>
</dbReference>
<dbReference type="OrthoDB" id="973072at2"/>
<organism evidence="1 2">
    <name type="scientific">Algoriphagus yeomjeoni</name>
    <dbReference type="NCBI Taxonomy" id="291403"/>
    <lineage>
        <taxon>Bacteria</taxon>
        <taxon>Pseudomonadati</taxon>
        <taxon>Bacteroidota</taxon>
        <taxon>Cytophagia</taxon>
        <taxon>Cytophagales</taxon>
        <taxon>Cyclobacteriaceae</taxon>
        <taxon>Algoriphagus</taxon>
    </lineage>
</organism>
<dbReference type="InterPro" id="IPR041662">
    <property type="entry name" value="SusD-like_2"/>
</dbReference>
<dbReference type="PROSITE" id="PS51257">
    <property type="entry name" value="PROKAR_LIPOPROTEIN"/>
    <property type="match status" value="1"/>
</dbReference>
<reference evidence="1 2" key="1">
    <citation type="submission" date="2018-06" db="EMBL/GenBank/DDBJ databases">
        <title>Genomic Encyclopedia of Archaeal and Bacterial Type Strains, Phase II (KMG-II): from individual species to whole genera.</title>
        <authorList>
            <person name="Goeker M."/>
        </authorList>
    </citation>
    <scope>NUCLEOTIDE SEQUENCE [LARGE SCALE GENOMIC DNA]</scope>
    <source>
        <strain evidence="1 2">DSM 23446</strain>
    </source>
</reference>
<accession>A0A327PCE3</accession>
<dbReference type="Proteomes" id="UP000249610">
    <property type="component" value="Unassembled WGS sequence"/>
</dbReference>
<dbReference type="Pfam" id="PF12771">
    <property type="entry name" value="SusD-like_2"/>
    <property type="match status" value="1"/>
</dbReference>
<keyword evidence="2" id="KW-1185">Reference proteome</keyword>
<evidence type="ECO:0000313" key="2">
    <source>
        <dbReference type="Proteomes" id="UP000249610"/>
    </source>
</evidence>
<proteinExistence type="predicted"/>
<protein>
    <submittedName>
        <fullName evidence="1">SusD-like starch-binding protein associating with outer membrane</fullName>
    </submittedName>
</protein>
<evidence type="ECO:0000313" key="1">
    <source>
        <dbReference type="EMBL" id="RAI89915.1"/>
    </source>
</evidence>
<dbReference type="RefSeq" id="WP_111611614.1">
    <property type="nucleotide sequence ID" value="NZ_QLLK01000005.1"/>
</dbReference>
<dbReference type="SUPFAM" id="SSF48452">
    <property type="entry name" value="TPR-like"/>
    <property type="match status" value="1"/>
</dbReference>
<name>A0A327PCE3_9BACT</name>
<sequence>MKSIRYYILAISAIISLSGCDKDFIDINTNPYAVTDIDPALLFAGAQRTPLGGYAAEHTIVQQFVNPYNQGATLGFNFNEDIDGLSNGKWNLSYPGPIKNMNQAIALLGKDTDRTNLLNMIRIWKAQAFMGLVDSYGDVPYFEAGNAVIDGVFFPAYDDDEAIYIDLQKELSEAIAGLNSGADYVPEDLFFGNNSESPAGSAPAQVEQWKKLGNSLLLRLGMRYSKIDPSKAQSIVSQAFNAGVMTSNEDNAYVKYDGTLYAQGDNNNLRNFSYFNYAAEPFVNQLKSTNDPRAPYIIATFEDPAAVANDLNPDTDLENQFGVPIGVISTVLADPNGDYRGSRGGGLNYSQMNIYSVAAPDAPDFWVTYAQTSLLLAEAAHRGWVTGSAQTYYENGIRADLKNYDRYPQTDPITAEQITAYLEHPDVAFNSTNALELINTQYWVVNIRNGTEAFANFRRSGFPSLSPNLANNNLNGGFVRRFSYPDEEGSTNTKNYTAAATAIGGDNLLSRVFWDAQ</sequence>
<dbReference type="AlphaFoldDB" id="A0A327PCE3"/>
<gene>
    <name evidence="1" type="ORF">LV83_01916</name>
</gene>
<comment type="caution">
    <text evidence="1">The sequence shown here is derived from an EMBL/GenBank/DDBJ whole genome shotgun (WGS) entry which is preliminary data.</text>
</comment>
<dbReference type="Gene3D" id="1.25.40.390">
    <property type="match status" value="1"/>
</dbReference>